<dbReference type="PANTHER" id="PTHR43168">
    <property type="entry name" value="50S RIBOSOMAL PROTEIN L33, CHLOROPLASTIC"/>
    <property type="match status" value="1"/>
</dbReference>
<dbReference type="HAMAP" id="MF_00294">
    <property type="entry name" value="Ribosomal_bL33"/>
    <property type="match status" value="1"/>
</dbReference>
<keyword evidence="2 5" id="KW-0689">Ribosomal protein</keyword>
<dbReference type="SUPFAM" id="SSF57829">
    <property type="entry name" value="Zn-binding ribosomal proteins"/>
    <property type="match status" value="1"/>
</dbReference>
<dbReference type="InterPro" id="IPR011332">
    <property type="entry name" value="Ribosomal_zn-bd"/>
</dbReference>
<evidence type="ECO:0000256" key="1">
    <source>
        <dbReference type="ARBA" id="ARBA00007596"/>
    </source>
</evidence>
<evidence type="ECO:0000313" key="7">
    <source>
        <dbReference type="Proteomes" id="UP001059380"/>
    </source>
</evidence>
<dbReference type="Gene3D" id="2.20.28.120">
    <property type="entry name" value="Ribosomal protein L33"/>
    <property type="match status" value="1"/>
</dbReference>
<reference evidence="6" key="1">
    <citation type="submission" date="2021-04" db="EMBL/GenBank/DDBJ databases">
        <title>Phylogenetic analysis of Acidobacteriaceae.</title>
        <authorList>
            <person name="Qiu L."/>
            <person name="Zhang Q."/>
        </authorList>
    </citation>
    <scope>NUCLEOTIDE SEQUENCE</scope>
    <source>
        <strain evidence="6">DSM 25168</strain>
    </source>
</reference>
<dbReference type="NCBIfam" id="TIGR01023">
    <property type="entry name" value="rpmG_bact"/>
    <property type="match status" value="1"/>
</dbReference>
<gene>
    <name evidence="5 6" type="primary">rpmG</name>
    <name evidence="6" type="ORF">MOP44_10470</name>
</gene>
<dbReference type="GO" id="GO:0005737">
    <property type="term" value="C:cytoplasm"/>
    <property type="evidence" value="ECO:0007669"/>
    <property type="project" value="UniProtKB-ARBA"/>
</dbReference>
<dbReference type="PROSITE" id="PS00582">
    <property type="entry name" value="RIBOSOMAL_L33"/>
    <property type="match status" value="1"/>
</dbReference>
<dbReference type="Pfam" id="PF00471">
    <property type="entry name" value="Ribosomal_L33"/>
    <property type="match status" value="1"/>
</dbReference>
<sequence>MREIVTLQCTECKERNYSTTKNKKTTTGRLEFKKFCNRCRKHQAHKETK</sequence>
<dbReference type="KEGG" id="orp:MOP44_10470"/>
<organism evidence="6 7">
    <name type="scientific">Occallatibacter riparius</name>
    <dbReference type="NCBI Taxonomy" id="1002689"/>
    <lineage>
        <taxon>Bacteria</taxon>
        <taxon>Pseudomonadati</taxon>
        <taxon>Acidobacteriota</taxon>
        <taxon>Terriglobia</taxon>
        <taxon>Terriglobales</taxon>
        <taxon>Acidobacteriaceae</taxon>
        <taxon>Occallatibacter</taxon>
    </lineage>
</organism>
<dbReference type="NCBIfam" id="NF001860">
    <property type="entry name" value="PRK00595.1"/>
    <property type="match status" value="1"/>
</dbReference>
<evidence type="ECO:0000256" key="5">
    <source>
        <dbReference type="HAMAP-Rule" id="MF_00294"/>
    </source>
</evidence>
<dbReference type="AlphaFoldDB" id="A0A9J7BUV1"/>
<dbReference type="GO" id="GO:0005840">
    <property type="term" value="C:ribosome"/>
    <property type="evidence" value="ECO:0007669"/>
    <property type="project" value="UniProtKB-KW"/>
</dbReference>
<evidence type="ECO:0000256" key="3">
    <source>
        <dbReference type="ARBA" id="ARBA00023274"/>
    </source>
</evidence>
<dbReference type="PANTHER" id="PTHR43168:SF2">
    <property type="entry name" value="LARGE RIBOSOMAL SUBUNIT PROTEIN BL33C"/>
    <property type="match status" value="1"/>
</dbReference>
<evidence type="ECO:0000256" key="4">
    <source>
        <dbReference type="ARBA" id="ARBA00035176"/>
    </source>
</evidence>
<dbReference type="Proteomes" id="UP001059380">
    <property type="component" value="Chromosome"/>
</dbReference>
<dbReference type="GO" id="GO:0006412">
    <property type="term" value="P:translation"/>
    <property type="evidence" value="ECO:0007669"/>
    <property type="project" value="UniProtKB-UniRule"/>
</dbReference>
<keyword evidence="3 5" id="KW-0687">Ribonucleoprotein</keyword>
<comment type="similarity">
    <text evidence="1 5">Belongs to the bacterial ribosomal protein bL33 family.</text>
</comment>
<protein>
    <recommendedName>
        <fullName evidence="4 5">Large ribosomal subunit protein bL33</fullName>
    </recommendedName>
</protein>
<dbReference type="NCBIfam" id="NF001764">
    <property type="entry name" value="PRK00504.1"/>
    <property type="match status" value="1"/>
</dbReference>
<accession>A0A9J7BUV1</accession>
<evidence type="ECO:0000256" key="2">
    <source>
        <dbReference type="ARBA" id="ARBA00022980"/>
    </source>
</evidence>
<dbReference type="InterPro" id="IPR038584">
    <property type="entry name" value="Ribosomal_bL33_sf"/>
</dbReference>
<dbReference type="GO" id="GO:0003735">
    <property type="term" value="F:structural constituent of ribosome"/>
    <property type="evidence" value="ECO:0007669"/>
    <property type="project" value="InterPro"/>
</dbReference>
<proteinExistence type="inferred from homology"/>
<dbReference type="GO" id="GO:1990904">
    <property type="term" value="C:ribonucleoprotein complex"/>
    <property type="evidence" value="ECO:0007669"/>
    <property type="project" value="UniProtKB-KW"/>
</dbReference>
<dbReference type="InterPro" id="IPR018264">
    <property type="entry name" value="Ribosomal_bL33_CS"/>
</dbReference>
<keyword evidence="7" id="KW-1185">Reference proteome</keyword>
<dbReference type="InterPro" id="IPR001705">
    <property type="entry name" value="Ribosomal_bL33"/>
</dbReference>
<dbReference type="RefSeq" id="WP_260795985.1">
    <property type="nucleotide sequence ID" value="NZ_CP093313.1"/>
</dbReference>
<name>A0A9J7BUV1_9BACT</name>
<evidence type="ECO:0000313" key="6">
    <source>
        <dbReference type="EMBL" id="UWZ86345.1"/>
    </source>
</evidence>
<dbReference type="EMBL" id="CP093313">
    <property type="protein sequence ID" value="UWZ86345.1"/>
    <property type="molecule type" value="Genomic_DNA"/>
</dbReference>